<sequence length="304" mass="33109">MALRGGLTFGLLPLLLFTAAGRDRDGYHLGELVADQIDNNLPKQRVKWLTVDTMAKERIGKRAAHKNVPSKQASPSTAASVDNTTKAPLKQTDTHNGTEYIDNHNGTESVDTHNGTESIDTHNGTEYIHTHNGTEYIDTHNGTEYIDTHNGTEHEIVVMNKTGTTEGDLNAHLGSAANNSTLEELHRRHNTTADTSLSGPVQNATVVPTRLETGTINASSNPLYSTEEPTEHSITSNSDDVTLPANGHIEERAKGSMTVTLNKCNNRSLALIDFRSRAPTIRASYSNTDHSGHFYLMTQSKEAS</sequence>
<keyword evidence="2" id="KW-0732">Signal</keyword>
<dbReference type="AlphaFoldDB" id="A0A183UC23"/>
<dbReference type="Proteomes" id="UP000050794">
    <property type="component" value="Unassembled WGS sequence"/>
</dbReference>
<evidence type="ECO:0000313" key="3">
    <source>
        <dbReference type="EMBL" id="VDM37321.1"/>
    </source>
</evidence>
<feature type="region of interest" description="Disordered" evidence="1">
    <location>
        <begin position="221"/>
        <end position="241"/>
    </location>
</feature>
<dbReference type="EMBL" id="UYWY01019429">
    <property type="protein sequence ID" value="VDM37321.1"/>
    <property type="molecule type" value="Genomic_DNA"/>
</dbReference>
<dbReference type="WBParaSite" id="TCNE_0000604301-mRNA-1">
    <property type="protein sequence ID" value="TCNE_0000604301-mRNA-1"/>
    <property type="gene ID" value="TCNE_0000604301"/>
</dbReference>
<feature type="compositionally biased region" description="Polar residues" evidence="1">
    <location>
        <begin position="104"/>
        <end position="115"/>
    </location>
</feature>
<feature type="signal peptide" evidence="2">
    <location>
        <begin position="1"/>
        <end position="21"/>
    </location>
</feature>
<proteinExistence type="predicted"/>
<feature type="chain" id="PRO_5044553074" evidence="2">
    <location>
        <begin position="22"/>
        <end position="304"/>
    </location>
</feature>
<feature type="compositionally biased region" description="Polar residues" evidence="1">
    <location>
        <begin position="69"/>
        <end position="86"/>
    </location>
</feature>
<evidence type="ECO:0000313" key="4">
    <source>
        <dbReference type="Proteomes" id="UP000050794"/>
    </source>
</evidence>
<keyword evidence="4" id="KW-1185">Reference proteome</keyword>
<reference evidence="5" key="1">
    <citation type="submission" date="2016-06" db="UniProtKB">
        <authorList>
            <consortium name="WormBaseParasite"/>
        </authorList>
    </citation>
    <scope>IDENTIFICATION</scope>
</reference>
<gene>
    <name evidence="3" type="ORF">TCNE_LOCUS6043</name>
</gene>
<accession>A0A183UC23</accession>
<protein>
    <submittedName>
        <fullName evidence="5">Circumsporozoite protein</fullName>
    </submittedName>
</protein>
<feature type="region of interest" description="Disordered" evidence="1">
    <location>
        <begin position="60"/>
        <end position="115"/>
    </location>
</feature>
<name>A0A183UC23_TOXCA</name>
<reference evidence="3 4" key="2">
    <citation type="submission" date="2018-11" db="EMBL/GenBank/DDBJ databases">
        <authorList>
            <consortium name="Pathogen Informatics"/>
        </authorList>
    </citation>
    <scope>NUCLEOTIDE SEQUENCE [LARGE SCALE GENOMIC DNA]</scope>
</reference>
<evidence type="ECO:0000256" key="2">
    <source>
        <dbReference type="SAM" id="SignalP"/>
    </source>
</evidence>
<evidence type="ECO:0000256" key="1">
    <source>
        <dbReference type="SAM" id="MobiDB-lite"/>
    </source>
</evidence>
<organism evidence="4 5">
    <name type="scientific">Toxocara canis</name>
    <name type="common">Canine roundworm</name>
    <dbReference type="NCBI Taxonomy" id="6265"/>
    <lineage>
        <taxon>Eukaryota</taxon>
        <taxon>Metazoa</taxon>
        <taxon>Ecdysozoa</taxon>
        <taxon>Nematoda</taxon>
        <taxon>Chromadorea</taxon>
        <taxon>Rhabditida</taxon>
        <taxon>Spirurina</taxon>
        <taxon>Ascaridomorpha</taxon>
        <taxon>Ascaridoidea</taxon>
        <taxon>Toxocaridae</taxon>
        <taxon>Toxocara</taxon>
    </lineage>
</organism>
<evidence type="ECO:0000313" key="5">
    <source>
        <dbReference type="WBParaSite" id="TCNE_0000604301-mRNA-1"/>
    </source>
</evidence>